<dbReference type="EMBL" id="FNJI01000003">
    <property type="protein sequence ID" value="SDO55748.1"/>
    <property type="molecule type" value="Genomic_DNA"/>
</dbReference>
<dbReference type="AlphaFoldDB" id="A0A1H0KIG1"/>
<accession>A0A1H0KIG1</accession>
<organism evidence="1 2">
    <name type="scientific">Desulforhopalus singaporensis</name>
    <dbReference type="NCBI Taxonomy" id="91360"/>
    <lineage>
        <taxon>Bacteria</taxon>
        <taxon>Pseudomonadati</taxon>
        <taxon>Thermodesulfobacteriota</taxon>
        <taxon>Desulfobulbia</taxon>
        <taxon>Desulfobulbales</taxon>
        <taxon>Desulfocapsaceae</taxon>
        <taxon>Desulforhopalus</taxon>
    </lineage>
</organism>
<dbReference type="STRING" id="91360.SAMN05660330_00516"/>
<keyword evidence="2" id="KW-1185">Reference proteome</keyword>
<proteinExistence type="predicted"/>
<sequence>MAKCTVHPERDTSYQCHKHKVWLCRKCLACRDPHIYCRYRSSCIIWFATKRDKENSLS</sequence>
<evidence type="ECO:0000313" key="2">
    <source>
        <dbReference type="Proteomes" id="UP000199073"/>
    </source>
</evidence>
<dbReference type="Proteomes" id="UP000199073">
    <property type="component" value="Unassembled WGS sequence"/>
</dbReference>
<name>A0A1H0KIG1_9BACT</name>
<gene>
    <name evidence="1" type="ORF">SAMN05660330_00516</name>
</gene>
<evidence type="ECO:0000313" key="1">
    <source>
        <dbReference type="EMBL" id="SDO55748.1"/>
    </source>
</evidence>
<reference evidence="1 2" key="1">
    <citation type="submission" date="2016-10" db="EMBL/GenBank/DDBJ databases">
        <authorList>
            <person name="de Groot N.N."/>
        </authorList>
    </citation>
    <scope>NUCLEOTIDE SEQUENCE [LARGE SCALE GENOMIC DNA]</scope>
    <source>
        <strain evidence="1 2">DSM 12130</strain>
    </source>
</reference>
<protein>
    <submittedName>
        <fullName evidence="1">Uncharacterized protein</fullName>
    </submittedName>
</protein>